<dbReference type="AlphaFoldDB" id="A0A918SJJ9"/>
<dbReference type="EMBL" id="BMXB01000015">
    <property type="protein sequence ID" value="GHA46389.1"/>
    <property type="molecule type" value="Genomic_DNA"/>
</dbReference>
<keyword evidence="2" id="KW-1185">Reference proteome</keyword>
<dbReference type="Proteomes" id="UP000610456">
    <property type="component" value="Unassembled WGS sequence"/>
</dbReference>
<dbReference type="PROSITE" id="PS51257">
    <property type="entry name" value="PROKAR_LIPOPROTEIN"/>
    <property type="match status" value="1"/>
</dbReference>
<reference evidence="1" key="2">
    <citation type="submission" date="2020-09" db="EMBL/GenBank/DDBJ databases">
        <authorList>
            <person name="Sun Q."/>
            <person name="Kim S."/>
        </authorList>
    </citation>
    <scope>NUCLEOTIDE SEQUENCE</scope>
    <source>
        <strain evidence="1">KCTC 12719</strain>
    </source>
</reference>
<protein>
    <recommendedName>
        <fullName evidence="3">Lipoprotein</fullName>
    </recommendedName>
</protein>
<sequence>MKKAVFLAFSFLFLVSCNDDKKSTSPGEPVMDTEDSIERDFTMDDIDEDRDNVETGNETVNTIQTPADHEFTGNYRKVNGEESGPCDCDCLEVNLTSPSQLCISPDKMYISAKFVKTSGTTADVFLVEPGNVENAENELPWEEFDTETPIATIDLQPNGSMVLDWKGFHIDGELATDYAIYGKKTLEGTYKKQ</sequence>
<proteinExistence type="predicted"/>
<name>A0A918SJJ9_9FLAO</name>
<gene>
    <name evidence="1" type="ORF">GCM10007103_29370</name>
</gene>
<evidence type="ECO:0008006" key="3">
    <source>
        <dbReference type="Google" id="ProtNLM"/>
    </source>
</evidence>
<evidence type="ECO:0000313" key="2">
    <source>
        <dbReference type="Proteomes" id="UP000610456"/>
    </source>
</evidence>
<accession>A0A918SJJ9</accession>
<dbReference type="RefSeq" id="WP_189605546.1">
    <property type="nucleotide sequence ID" value="NZ_BMXB01000015.1"/>
</dbReference>
<reference evidence="1" key="1">
    <citation type="journal article" date="2014" name="Int. J. Syst. Evol. Microbiol.">
        <title>Complete genome sequence of Corynebacterium casei LMG S-19264T (=DSM 44701T), isolated from a smear-ripened cheese.</title>
        <authorList>
            <consortium name="US DOE Joint Genome Institute (JGI-PGF)"/>
            <person name="Walter F."/>
            <person name="Albersmeier A."/>
            <person name="Kalinowski J."/>
            <person name="Ruckert C."/>
        </authorList>
    </citation>
    <scope>NUCLEOTIDE SEQUENCE</scope>
    <source>
        <strain evidence="1">KCTC 12719</strain>
    </source>
</reference>
<organism evidence="1 2">
    <name type="scientific">Salinimicrobium marinum</name>
    <dbReference type="NCBI Taxonomy" id="680283"/>
    <lineage>
        <taxon>Bacteria</taxon>
        <taxon>Pseudomonadati</taxon>
        <taxon>Bacteroidota</taxon>
        <taxon>Flavobacteriia</taxon>
        <taxon>Flavobacteriales</taxon>
        <taxon>Flavobacteriaceae</taxon>
        <taxon>Salinimicrobium</taxon>
    </lineage>
</organism>
<comment type="caution">
    <text evidence="1">The sequence shown here is derived from an EMBL/GenBank/DDBJ whole genome shotgun (WGS) entry which is preliminary data.</text>
</comment>
<evidence type="ECO:0000313" key="1">
    <source>
        <dbReference type="EMBL" id="GHA46389.1"/>
    </source>
</evidence>